<name>A0A0K2TRP1_LEPSM</name>
<dbReference type="EMBL" id="HACA01010971">
    <property type="protein sequence ID" value="CDW28332.1"/>
    <property type="molecule type" value="Transcribed_RNA"/>
</dbReference>
<protein>
    <submittedName>
        <fullName evidence="1">Uncharacterized protein</fullName>
    </submittedName>
</protein>
<evidence type="ECO:0000313" key="1">
    <source>
        <dbReference type="EMBL" id="CDW28332.1"/>
    </source>
</evidence>
<proteinExistence type="predicted"/>
<accession>A0A0K2TRP1</accession>
<sequence length="84" mass="9877">MKITKKIKIRKHYTQVLWKFFDSIWPPLTSITYFTGVVPCSHYGGLQLVHIGVWSFVGFLFQSAPHRQVQWVQIYRGRRPLLSG</sequence>
<feature type="non-terminal residue" evidence="1">
    <location>
        <position position="84"/>
    </location>
</feature>
<organism evidence="1">
    <name type="scientific">Lepeophtheirus salmonis</name>
    <name type="common">Salmon louse</name>
    <name type="synonym">Caligus salmonis</name>
    <dbReference type="NCBI Taxonomy" id="72036"/>
    <lineage>
        <taxon>Eukaryota</taxon>
        <taxon>Metazoa</taxon>
        <taxon>Ecdysozoa</taxon>
        <taxon>Arthropoda</taxon>
        <taxon>Crustacea</taxon>
        <taxon>Multicrustacea</taxon>
        <taxon>Hexanauplia</taxon>
        <taxon>Copepoda</taxon>
        <taxon>Siphonostomatoida</taxon>
        <taxon>Caligidae</taxon>
        <taxon>Lepeophtheirus</taxon>
    </lineage>
</organism>
<reference evidence="1" key="1">
    <citation type="submission" date="2014-05" db="EMBL/GenBank/DDBJ databases">
        <authorList>
            <person name="Chronopoulou M."/>
        </authorList>
    </citation>
    <scope>NUCLEOTIDE SEQUENCE</scope>
    <source>
        <tissue evidence="1">Whole organism</tissue>
    </source>
</reference>
<dbReference type="AlphaFoldDB" id="A0A0K2TRP1"/>